<dbReference type="CDD" id="cd14503">
    <property type="entry name" value="PTP-bact"/>
    <property type="match status" value="1"/>
</dbReference>
<reference evidence="2 3" key="1">
    <citation type="submission" date="2020-08" db="EMBL/GenBank/DDBJ databases">
        <title>Genomic Encyclopedia of Type Strains, Phase IV (KMG-IV): sequencing the most valuable type-strain genomes for metagenomic binning, comparative biology and taxonomic classification.</title>
        <authorList>
            <person name="Goeker M."/>
        </authorList>
    </citation>
    <scope>NUCLEOTIDE SEQUENCE [LARGE SCALE GENOMIC DNA]</scope>
    <source>
        <strain evidence="2 3">DSM 7465</strain>
    </source>
</reference>
<dbReference type="Proteomes" id="UP000575068">
    <property type="component" value="Unassembled WGS sequence"/>
</dbReference>
<dbReference type="Gene3D" id="3.90.190.10">
    <property type="entry name" value="Protein tyrosine phosphatase superfamily"/>
    <property type="match status" value="1"/>
</dbReference>
<evidence type="ECO:0000313" key="2">
    <source>
        <dbReference type="EMBL" id="MBB4641962.1"/>
    </source>
</evidence>
<dbReference type="AlphaFoldDB" id="A0A840HUM1"/>
<comment type="caution">
    <text evidence="2">The sequence shown here is derived from an EMBL/GenBank/DDBJ whole genome shotgun (WGS) entry which is preliminary data.</text>
</comment>
<proteinExistence type="predicted"/>
<evidence type="ECO:0000313" key="3">
    <source>
        <dbReference type="Proteomes" id="UP000575068"/>
    </source>
</evidence>
<dbReference type="GO" id="GO:0016787">
    <property type="term" value="F:hydrolase activity"/>
    <property type="evidence" value="ECO:0007669"/>
    <property type="project" value="InterPro"/>
</dbReference>
<organism evidence="2 3">
    <name type="scientific">Rhizorhapis suberifaciens</name>
    <name type="common">corky root of lettuce</name>
    <dbReference type="NCBI Taxonomy" id="13656"/>
    <lineage>
        <taxon>Bacteria</taxon>
        <taxon>Pseudomonadati</taxon>
        <taxon>Pseudomonadota</taxon>
        <taxon>Alphaproteobacteria</taxon>
        <taxon>Sphingomonadales</taxon>
        <taxon>Sphingomonadaceae</taxon>
        <taxon>Rhizorhapis</taxon>
    </lineage>
</organism>
<dbReference type="RefSeq" id="WP_184475745.1">
    <property type="nucleotide sequence ID" value="NZ_JACHOV010000008.1"/>
</dbReference>
<dbReference type="SUPFAM" id="SSF52799">
    <property type="entry name" value="(Phosphotyrosine protein) phosphatases II"/>
    <property type="match status" value="1"/>
</dbReference>
<dbReference type="NCBIfam" id="TIGR01244">
    <property type="entry name" value="TIGR01244 family sulfur transferase"/>
    <property type="match status" value="1"/>
</dbReference>
<keyword evidence="3" id="KW-1185">Reference proteome</keyword>
<name>A0A840HUM1_9SPHN</name>
<accession>A0A840HUM1</accession>
<protein>
    <submittedName>
        <fullName evidence="2">Uncharacterized protein (TIGR01244 family)</fullName>
    </submittedName>
</protein>
<feature type="domain" description="Beta-lactamase hydrolase-like protein phosphatase-like" evidence="1">
    <location>
        <begin position="2"/>
        <end position="109"/>
    </location>
</feature>
<dbReference type="EMBL" id="JACHOV010000008">
    <property type="protein sequence ID" value="MBB4641962.1"/>
    <property type="molecule type" value="Genomic_DNA"/>
</dbReference>
<evidence type="ECO:0000259" key="1">
    <source>
        <dbReference type="Pfam" id="PF04273"/>
    </source>
</evidence>
<sequence>MLKILTDDIFVAPQISVADIAEAKDQGVTMVINNRPDHESPDQPEGTEIEAAARDAGMDYVAVPVTHAGFAPWQLDEMEKALANAEGKVLAFCRSGTRSTLLWALTRARAGDNCDKLSATAARAGYDLSPVRAMMDAFSAGK</sequence>
<dbReference type="Pfam" id="PF04273">
    <property type="entry name" value="BLH_phosphatase"/>
    <property type="match status" value="1"/>
</dbReference>
<dbReference type="InterPro" id="IPR029021">
    <property type="entry name" value="Prot-tyrosine_phosphatase-like"/>
</dbReference>
<dbReference type="InterPro" id="IPR005939">
    <property type="entry name" value="BLH_phosphatase-like"/>
</dbReference>
<gene>
    <name evidence="2" type="ORF">HNQ99_002280</name>
</gene>